<dbReference type="RefSeq" id="WP_164697055.1">
    <property type="nucleotide sequence ID" value="NZ_JAAIKB010000013.1"/>
</dbReference>
<organism evidence="1 2">
    <name type="scientific">Falsiroseomonas algicola</name>
    <dbReference type="NCBI Taxonomy" id="2716930"/>
    <lineage>
        <taxon>Bacteria</taxon>
        <taxon>Pseudomonadati</taxon>
        <taxon>Pseudomonadota</taxon>
        <taxon>Alphaproteobacteria</taxon>
        <taxon>Acetobacterales</taxon>
        <taxon>Roseomonadaceae</taxon>
        <taxon>Falsiroseomonas</taxon>
    </lineage>
</organism>
<reference evidence="1 2" key="1">
    <citation type="submission" date="2020-02" db="EMBL/GenBank/DDBJ databases">
        <authorList>
            <person name="Kim H.M."/>
            <person name="Jeon C.O."/>
        </authorList>
    </citation>
    <scope>NUCLEOTIDE SEQUENCE [LARGE SCALE GENOMIC DNA]</scope>
    <source>
        <strain evidence="1 2">PeD5</strain>
    </source>
</reference>
<sequence>MSLIPALPRLTPSPVRGLGPAWLLLGVATIGLLALQALPRAGLPVLVVFPPGLGPDRALAGLLAVPGWDPAMVRAFGPFAVAIAAPADPSAEAGTLRRGSGAWLTLSAPGRAACMGRIG</sequence>
<evidence type="ECO:0000313" key="1">
    <source>
        <dbReference type="EMBL" id="NGM23134.1"/>
    </source>
</evidence>
<proteinExistence type="predicted"/>
<reference evidence="1 2" key="2">
    <citation type="submission" date="2020-03" db="EMBL/GenBank/DDBJ databases">
        <title>Roseomonas stagni sp. nov., isolated from pond water in Japan.</title>
        <authorList>
            <person name="Furuhata K."/>
            <person name="Miyamoto H."/>
            <person name="Goto K."/>
        </authorList>
    </citation>
    <scope>NUCLEOTIDE SEQUENCE [LARGE SCALE GENOMIC DNA]</scope>
    <source>
        <strain evidence="1 2">PeD5</strain>
    </source>
</reference>
<name>A0A6M1LUJ3_9PROT</name>
<accession>A0A6M1LUJ3</accession>
<dbReference type="AlphaFoldDB" id="A0A6M1LUJ3"/>
<protein>
    <submittedName>
        <fullName evidence="1">Uncharacterized protein</fullName>
    </submittedName>
</protein>
<evidence type="ECO:0000313" key="2">
    <source>
        <dbReference type="Proteomes" id="UP000475385"/>
    </source>
</evidence>
<gene>
    <name evidence="1" type="ORF">G3576_24185</name>
</gene>
<dbReference type="Proteomes" id="UP000475385">
    <property type="component" value="Unassembled WGS sequence"/>
</dbReference>
<dbReference type="EMBL" id="JAAIKB010000013">
    <property type="protein sequence ID" value="NGM23134.1"/>
    <property type="molecule type" value="Genomic_DNA"/>
</dbReference>
<keyword evidence="2" id="KW-1185">Reference proteome</keyword>
<comment type="caution">
    <text evidence="1">The sequence shown here is derived from an EMBL/GenBank/DDBJ whole genome shotgun (WGS) entry which is preliminary data.</text>
</comment>